<dbReference type="AlphaFoldDB" id="A0A3A5HBU9"/>
<feature type="signal peptide" evidence="4">
    <location>
        <begin position="1"/>
        <end position="30"/>
    </location>
</feature>
<dbReference type="EMBL" id="QYRP01000002">
    <property type="protein sequence ID" value="RJS45447.1"/>
    <property type="molecule type" value="Genomic_DNA"/>
</dbReference>
<dbReference type="OrthoDB" id="9790048at2"/>
<dbReference type="InterPro" id="IPR011862">
    <property type="entry name" value="Phos-bd"/>
</dbReference>
<evidence type="ECO:0000256" key="4">
    <source>
        <dbReference type="RuleBase" id="RU367119"/>
    </source>
</evidence>
<dbReference type="PANTHER" id="PTHR30570:SF1">
    <property type="entry name" value="PHOSPHATE-BINDING PROTEIN PSTS"/>
    <property type="match status" value="1"/>
</dbReference>
<dbReference type="GO" id="GO:0006817">
    <property type="term" value="P:phosphate ion transport"/>
    <property type="evidence" value="ECO:0007669"/>
    <property type="project" value="UniProtKB-UniRule"/>
</dbReference>
<sequence>MHQENEVNATSIRRATAPALALAALSLSLAACGGESEPKAGDAEQVTGSVAIDGSSTVYPMSIAAQELVGEEQPGIKATVGESGTGGGFEKFCAGETDISDASRPIKTDEEAPVCEKAGIKYTELQVATDALTIAVHKDLAVDCLTVDQISKLLIQGSKVTNWNQLDKSFPDQKISFFIPGEDSGTYDYMANDVFDNESEKLRTDVESSENDNVLVQGVSGTKGAVGFFGYSYFEENAETLKALEVDGGEGCVAPSADTARDGSYTPLARPLFIYTNNASYTDKPAVKAFTDFYIENLETIAEESGFIALSDEQYTATKDALAAIK</sequence>
<dbReference type="Pfam" id="PF12849">
    <property type="entry name" value="PBP_like_2"/>
    <property type="match status" value="1"/>
</dbReference>
<dbReference type="GO" id="GO:0042301">
    <property type="term" value="F:phosphate ion binding"/>
    <property type="evidence" value="ECO:0007669"/>
    <property type="project" value="UniProtKB-UniRule"/>
</dbReference>
<dbReference type="NCBIfam" id="TIGR02136">
    <property type="entry name" value="ptsS_2"/>
    <property type="match status" value="1"/>
</dbReference>
<dbReference type="InterPro" id="IPR050811">
    <property type="entry name" value="Phosphate_ABC_transporter"/>
</dbReference>
<dbReference type="Proteomes" id="UP000276542">
    <property type="component" value="Unassembled WGS sequence"/>
</dbReference>
<dbReference type="Gene3D" id="3.40.190.10">
    <property type="entry name" value="Periplasmic binding protein-like II"/>
    <property type="match status" value="2"/>
</dbReference>
<reference evidence="7" key="1">
    <citation type="submission" date="2018-09" db="EMBL/GenBank/DDBJ databases">
        <authorList>
            <person name="Zhu H."/>
        </authorList>
    </citation>
    <scope>NUCLEOTIDE SEQUENCE [LARGE SCALE GENOMIC DNA]</scope>
    <source>
        <strain evidence="7">K1W22B-1</strain>
    </source>
</reference>
<dbReference type="PANTHER" id="PTHR30570">
    <property type="entry name" value="PERIPLASMIC PHOSPHATE BINDING COMPONENT OF PHOSPHATE ABC TRANSPORTER"/>
    <property type="match status" value="1"/>
</dbReference>
<keyword evidence="4" id="KW-0592">Phosphate transport</keyword>
<dbReference type="InterPro" id="IPR024370">
    <property type="entry name" value="PBP_domain"/>
</dbReference>
<evidence type="ECO:0000313" key="7">
    <source>
        <dbReference type="Proteomes" id="UP000276542"/>
    </source>
</evidence>
<protein>
    <recommendedName>
        <fullName evidence="4">Phosphate-binding protein</fullName>
    </recommendedName>
</protein>
<feature type="domain" description="PBP" evidence="5">
    <location>
        <begin position="45"/>
        <end position="295"/>
    </location>
</feature>
<keyword evidence="7" id="KW-1185">Reference proteome</keyword>
<keyword evidence="2 4" id="KW-0813">Transport</keyword>
<dbReference type="CDD" id="cd13654">
    <property type="entry name" value="PBP2_phosphate_like_2"/>
    <property type="match status" value="1"/>
</dbReference>
<organism evidence="6 7">
    <name type="scientific">Nocardioides cavernaquae</name>
    <dbReference type="NCBI Taxonomy" id="2321396"/>
    <lineage>
        <taxon>Bacteria</taxon>
        <taxon>Bacillati</taxon>
        <taxon>Actinomycetota</taxon>
        <taxon>Actinomycetes</taxon>
        <taxon>Propionibacteriales</taxon>
        <taxon>Nocardioidaceae</taxon>
        <taxon>Nocardioides</taxon>
    </lineage>
</organism>
<accession>A0A3A5HBU9</accession>
<comment type="function">
    <text evidence="4">Involved in the system for phosphate transport across the cytoplasmic membrane.</text>
</comment>
<comment type="caution">
    <text evidence="6">The sequence shown here is derived from an EMBL/GenBank/DDBJ whole genome shotgun (WGS) entry which is preliminary data.</text>
</comment>
<name>A0A3A5HBU9_9ACTN</name>
<evidence type="ECO:0000256" key="1">
    <source>
        <dbReference type="ARBA" id="ARBA00008725"/>
    </source>
</evidence>
<evidence type="ECO:0000256" key="2">
    <source>
        <dbReference type="ARBA" id="ARBA00022448"/>
    </source>
</evidence>
<feature type="chain" id="PRO_5039761171" description="Phosphate-binding protein" evidence="4">
    <location>
        <begin position="31"/>
        <end position="326"/>
    </location>
</feature>
<comment type="similarity">
    <text evidence="1 4">Belongs to the PstS family.</text>
</comment>
<keyword evidence="3 4" id="KW-0732">Signal</keyword>
<evidence type="ECO:0000313" key="6">
    <source>
        <dbReference type="EMBL" id="RJS45447.1"/>
    </source>
</evidence>
<gene>
    <name evidence="6" type="ORF">D4739_03885</name>
</gene>
<evidence type="ECO:0000259" key="5">
    <source>
        <dbReference type="Pfam" id="PF12849"/>
    </source>
</evidence>
<dbReference type="SUPFAM" id="SSF53850">
    <property type="entry name" value="Periplasmic binding protein-like II"/>
    <property type="match status" value="1"/>
</dbReference>
<evidence type="ECO:0000256" key="3">
    <source>
        <dbReference type="ARBA" id="ARBA00022729"/>
    </source>
</evidence>
<proteinExistence type="inferred from homology"/>